<feature type="signal peptide" evidence="1">
    <location>
        <begin position="1"/>
        <end position="18"/>
    </location>
</feature>
<dbReference type="EMBL" id="WTMQ01000004">
    <property type="protein sequence ID" value="MWL04341.1"/>
    <property type="molecule type" value="Genomic_DNA"/>
</dbReference>
<name>A0A0U2JG39_ECOLX</name>
<dbReference type="GO" id="GO:0005576">
    <property type="term" value="C:extracellular region"/>
    <property type="evidence" value="ECO:0007669"/>
    <property type="project" value="InterPro"/>
</dbReference>
<evidence type="ECO:0000313" key="7">
    <source>
        <dbReference type="Proteomes" id="UP000462271"/>
    </source>
</evidence>
<protein>
    <submittedName>
        <fullName evidence="4">Pertussis toxin-like subunit ArtA</fullName>
    </submittedName>
    <submittedName>
        <fullName evidence="3">Putative pertussis-like toxin catalytic subunit</fullName>
    </submittedName>
</protein>
<dbReference type="GO" id="GO:0003950">
    <property type="term" value="F:NAD+ poly-ADP-ribosyltransferase activity"/>
    <property type="evidence" value="ECO:0007669"/>
    <property type="project" value="InterPro"/>
</dbReference>
<dbReference type="Pfam" id="PF02917">
    <property type="entry name" value="Pertussis_S1"/>
    <property type="match status" value="1"/>
</dbReference>
<gene>
    <name evidence="5" type="ORF">GQM13_12915</name>
    <name evidence="4" type="ORF">GQM21_08610</name>
</gene>
<keyword evidence="1" id="KW-0732">Signal</keyword>
<evidence type="ECO:0000256" key="1">
    <source>
        <dbReference type="SAM" id="SignalP"/>
    </source>
</evidence>
<reference evidence="6 7" key="2">
    <citation type="submission" date="2019-12" db="EMBL/GenBank/DDBJ databases">
        <title>Enteriobacteria Tanzani isolates_10432.</title>
        <authorList>
            <person name="Subbiah M."/>
            <person name="Call D."/>
        </authorList>
    </citation>
    <scope>NUCLEOTIDE SEQUENCE [LARGE SCALE GENOMIC DNA]</scope>
    <source>
        <strain evidence="5 6">10432wG7</strain>
        <strain evidence="4 7">10432wG8</strain>
    </source>
</reference>
<dbReference type="EMBL" id="WTML01000019">
    <property type="protein sequence ID" value="MWK97262.1"/>
    <property type="molecule type" value="Genomic_DNA"/>
</dbReference>
<dbReference type="Proteomes" id="UP000430081">
    <property type="component" value="Unassembled WGS sequence"/>
</dbReference>
<dbReference type="PRINTS" id="PR01395">
    <property type="entry name" value="BORPETOXINA"/>
</dbReference>
<evidence type="ECO:0000313" key="2">
    <source>
        <dbReference type="EMBL" id="ALO79777.1"/>
    </source>
</evidence>
<feature type="chain" id="PRO_5007437383" evidence="1">
    <location>
        <begin position="19"/>
        <end position="241"/>
    </location>
</feature>
<organism evidence="3">
    <name type="scientific">Escherichia coli</name>
    <dbReference type="NCBI Taxonomy" id="562"/>
    <lineage>
        <taxon>Bacteria</taxon>
        <taxon>Pseudomonadati</taxon>
        <taxon>Pseudomonadota</taxon>
        <taxon>Gammaproteobacteria</taxon>
        <taxon>Enterobacterales</taxon>
        <taxon>Enterobacteriaceae</taxon>
        <taxon>Escherichia</taxon>
    </lineage>
</organism>
<dbReference type="Gene3D" id="3.90.210.10">
    <property type="entry name" value="Heat-Labile Enterotoxin, subunit A"/>
    <property type="match status" value="1"/>
</dbReference>
<dbReference type="InterPro" id="IPR003898">
    <property type="entry name" value="Borpert_toxA"/>
</dbReference>
<evidence type="ECO:0000313" key="4">
    <source>
        <dbReference type="EMBL" id="MWK97262.1"/>
    </source>
</evidence>
<evidence type="ECO:0000313" key="5">
    <source>
        <dbReference type="EMBL" id="MWL04341.1"/>
    </source>
</evidence>
<dbReference type="SUPFAM" id="SSF56399">
    <property type="entry name" value="ADP-ribosylation"/>
    <property type="match status" value="1"/>
</dbReference>
<dbReference type="EMBL" id="KU052039">
    <property type="protein sequence ID" value="ALO79777.1"/>
    <property type="molecule type" value="Genomic_DNA"/>
</dbReference>
<proteinExistence type="predicted"/>
<accession>A0A0U2JG39</accession>
<reference evidence="3" key="1">
    <citation type="submission" date="2015-11" db="EMBL/GenBank/DDBJ databases">
        <title>The chromosomal nature of LT-II enterotoxins solved: a lambdoid prophage encodes both LT-II and one of two novel pertussis toxin-like toxin family members in type II enterotoxigenic Escherichia coli (ETEC).</title>
        <authorList>
            <person name="Jobling M.G."/>
        </authorList>
    </citation>
    <scope>NUCLEOTIDE SEQUENCE</scope>
    <source>
        <strain evidence="3">NADC1036</strain>
        <strain evidence="2">SA31</strain>
    </source>
</reference>
<evidence type="ECO:0000313" key="3">
    <source>
        <dbReference type="EMBL" id="ALO79785.1"/>
    </source>
</evidence>
<dbReference type="RefSeq" id="WP_001406932.1">
    <property type="nucleotide sequence ID" value="NZ_BFGN01000062.1"/>
</dbReference>
<sequence>MFKIIIFFLITFSWYANATDFVYRVDSRPPDEIFRDGFRSHGTNRNLQQHLRGDSCAAGSRDSAFIATTTSLIETYNIARQYYSSSGFHGTLYRYRIRANNIFHSIRPSVNYLTQRGVTFTGFEQIMMREQNEIVAIEHIPSENIVEAVELTYDRFNSSVSDGRGTSNARYVPGSTFVNPGVIPDLVVPAVSVRERINAFGSLISACFALKGVRRDGLNKRSTYYEPEFYDARTVLKELFK</sequence>
<dbReference type="Proteomes" id="UP000462271">
    <property type="component" value="Unassembled WGS sequence"/>
</dbReference>
<dbReference type="EMBL" id="KU052040">
    <property type="protein sequence ID" value="ALO79785.1"/>
    <property type="molecule type" value="Genomic_DNA"/>
</dbReference>
<dbReference type="AlphaFoldDB" id="A0A0U2JG39"/>
<evidence type="ECO:0000313" key="6">
    <source>
        <dbReference type="Proteomes" id="UP000430081"/>
    </source>
</evidence>